<keyword evidence="1" id="KW-0805">Transcription regulation</keyword>
<accession>A0A423TVS9</accession>
<dbReference type="STRING" id="6689.A0A423TVS9"/>
<feature type="region of interest" description="Disordered" evidence="4">
    <location>
        <begin position="625"/>
        <end position="663"/>
    </location>
</feature>
<dbReference type="GO" id="GO:0071456">
    <property type="term" value="P:cellular response to hypoxia"/>
    <property type="evidence" value="ECO:0007669"/>
    <property type="project" value="TreeGrafter"/>
</dbReference>
<feature type="compositionally biased region" description="Low complexity" evidence="4">
    <location>
        <begin position="264"/>
        <end position="279"/>
    </location>
</feature>
<evidence type="ECO:0000256" key="3">
    <source>
        <dbReference type="ARBA" id="ARBA00023242"/>
    </source>
</evidence>
<dbReference type="SUPFAM" id="SSF55785">
    <property type="entry name" value="PYP-like sensor domain (PAS domain)"/>
    <property type="match status" value="1"/>
</dbReference>
<reference evidence="5 6" key="1">
    <citation type="submission" date="2018-04" db="EMBL/GenBank/DDBJ databases">
        <authorList>
            <person name="Zhang X."/>
            <person name="Yuan J."/>
            <person name="Li F."/>
            <person name="Xiang J."/>
        </authorList>
    </citation>
    <scope>NUCLEOTIDE SEQUENCE [LARGE SCALE GENOMIC DNA]</scope>
    <source>
        <tissue evidence="5">Muscle</tissue>
    </source>
</reference>
<name>A0A423TVS9_PENVA</name>
<dbReference type="AlphaFoldDB" id="A0A423TVS9"/>
<comment type="caution">
    <text evidence="5">The sequence shown here is derived from an EMBL/GenBank/DDBJ whole genome shotgun (WGS) entry which is preliminary data.</text>
</comment>
<dbReference type="PANTHER" id="PTHR23043">
    <property type="entry name" value="HYPOXIA-INDUCIBLE FACTOR 1 ALPHA"/>
    <property type="match status" value="1"/>
</dbReference>
<dbReference type="InterPro" id="IPR001610">
    <property type="entry name" value="PAC"/>
</dbReference>
<organism evidence="5 6">
    <name type="scientific">Penaeus vannamei</name>
    <name type="common">Whiteleg shrimp</name>
    <name type="synonym">Litopenaeus vannamei</name>
    <dbReference type="NCBI Taxonomy" id="6689"/>
    <lineage>
        <taxon>Eukaryota</taxon>
        <taxon>Metazoa</taxon>
        <taxon>Ecdysozoa</taxon>
        <taxon>Arthropoda</taxon>
        <taxon>Crustacea</taxon>
        <taxon>Multicrustacea</taxon>
        <taxon>Malacostraca</taxon>
        <taxon>Eumalacostraca</taxon>
        <taxon>Eucarida</taxon>
        <taxon>Decapoda</taxon>
        <taxon>Dendrobranchiata</taxon>
        <taxon>Penaeoidea</taxon>
        <taxon>Penaeidae</taxon>
        <taxon>Penaeus</taxon>
    </lineage>
</organism>
<evidence type="ECO:0000256" key="2">
    <source>
        <dbReference type="ARBA" id="ARBA00023163"/>
    </source>
</evidence>
<dbReference type="Gene3D" id="3.30.450.20">
    <property type="entry name" value="PAS domain"/>
    <property type="match status" value="1"/>
</dbReference>
<dbReference type="PANTHER" id="PTHR23043:SF17">
    <property type="entry name" value="PROTEIN SIMILAR"/>
    <property type="match status" value="1"/>
</dbReference>
<gene>
    <name evidence="5" type="ORF">C7M84_000711</name>
</gene>
<reference evidence="5 6" key="2">
    <citation type="submission" date="2019-01" db="EMBL/GenBank/DDBJ databases">
        <title>The decoding of complex shrimp genome reveals the adaptation for benthos swimmer, frequently molting mechanism and breeding impact on genome.</title>
        <authorList>
            <person name="Sun Y."/>
            <person name="Gao Y."/>
            <person name="Yu Y."/>
        </authorList>
    </citation>
    <scope>NUCLEOTIDE SEQUENCE [LARGE SCALE GENOMIC DNA]</scope>
    <source>
        <tissue evidence="5">Muscle</tissue>
    </source>
</reference>
<proteinExistence type="predicted"/>
<dbReference type="GO" id="GO:0010557">
    <property type="term" value="P:positive regulation of macromolecule biosynthetic process"/>
    <property type="evidence" value="ECO:0007669"/>
    <property type="project" value="UniProtKB-ARBA"/>
</dbReference>
<evidence type="ECO:0000313" key="5">
    <source>
        <dbReference type="EMBL" id="ROT80547.1"/>
    </source>
</evidence>
<feature type="region of interest" description="Disordered" evidence="4">
    <location>
        <begin position="264"/>
        <end position="288"/>
    </location>
</feature>
<sequence>MNFIVEKRNGMTKSTVRFLGSSLNVSEKWRAECVGFRDPLRSKGQVETGQYRFLARGGGYVWLVTQATLIHGPKDHKPQYVVCLNYVVSGVESPGEIPFASHCGSQHSHTHTLPLLPKKSPAQPKTQSQTPRVTPVGPPPTPVATTSKIFAPRTEEMNKGYLMFSEDDPQCTVLKEEPEDLTHLAPSGGDTCVPLPAFMPNLDDMFSFDYAQIPISSTDVLFTTASSVSEEQESNSGFEKKLISEEKRLSSRLSGGNVIINNSIGNSPASSCSSPPAGGLRTPEPPKPLLSQAALPSVLEKKFNFGTLGCSSHPRTTTESFFSQLDESSNPGSEFTKVELKIEDHNMDSDEFDMRAPYIPHSDEMLVLSSDDLLWGAEVEPAVSPKNQLGYHRETKSYTLNSKEDSSLAQLLRDTDPPITSCRTGKDSKVDNGGGSQQSQYEQSKFFDGGENFVDPNKVLPGHCIGKDGLDGSPDCNDQGEDEPPAVMVQETVEPPPPLITIDTNQMSLAVKRGPSPNSSPILTHKKLCSLSHRQRQMLSSSATGDGHIALLQPQQQQQQQQTGVRLLTTPYAPTMQQLLISKEPITVRGRHSGGLGTHQSSSNDSRHSVLRNLLNVEEVGSIVRCEPQPGGSGVSSATTRPSQDRMTDMVATGGSETNTGNQLSAPKLRLVTGSQGTLMHAGHLAIKVASKGSGDGFFKRVRRQDPLLLMDPDLSIPDLLDLTQLDYEVNAPANNCSLLQGSDLLMALDQSP</sequence>
<protein>
    <submittedName>
        <fullName evidence="5">Hypoxia inducible factor 1 alpha</fullName>
    </submittedName>
</protein>
<dbReference type="EMBL" id="QCYY01001110">
    <property type="protein sequence ID" value="ROT80547.1"/>
    <property type="molecule type" value="Genomic_DNA"/>
</dbReference>
<feature type="region of interest" description="Disordered" evidence="4">
    <location>
        <begin position="102"/>
        <end position="146"/>
    </location>
</feature>
<dbReference type="SMART" id="SM00086">
    <property type="entry name" value="PAC"/>
    <property type="match status" value="1"/>
</dbReference>
<feature type="region of interest" description="Disordered" evidence="4">
    <location>
        <begin position="402"/>
        <end position="441"/>
    </location>
</feature>
<keyword evidence="3" id="KW-0539">Nucleus</keyword>
<dbReference type="InterPro" id="IPR035965">
    <property type="entry name" value="PAS-like_dom_sf"/>
</dbReference>
<dbReference type="Proteomes" id="UP000283509">
    <property type="component" value="Unassembled WGS sequence"/>
</dbReference>
<dbReference type="GO" id="GO:0000977">
    <property type="term" value="F:RNA polymerase II transcription regulatory region sequence-specific DNA binding"/>
    <property type="evidence" value="ECO:0007669"/>
    <property type="project" value="TreeGrafter"/>
</dbReference>
<keyword evidence="6" id="KW-1185">Reference proteome</keyword>
<dbReference type="GO" id="GO:0000981">
    <property type="term" value="F:DNA-binding transcription factor activity, RNA polymerase II-specific"/>
    <property type="evidence" value="ECO:0007669"/>
    <property type="project" value="TreeGrafter"/>
</dbReference>
<evidence type="ECO:0000313" key="6">
    <source>
        <dbReference type="Proteomes" id="UP000283509"/>
    </source>
</evidence>
<evidence type="ECO:0000256" key="4">
    <source>
        <dbReference type="SAM" id="MobiDB-lite"/>
    </source>
</evidence>
<evidence type="ECO:0000256" key="1">
    <source>
        <dbReference type="ARBA" id="ARBA00023015"/>
    </source>
</evidence>
<keyword evidence="2" id="KW-0804">Transcription</keyword>